<sequence>MKRSRGRNRRSGGNPQNAFNNPNRHYESVGPDVKIRGSAQQVLEKYLQYARDAQTSGDRILSEAYFQFAEHYQRIVAKQTEARVQQPQQNQQNQQNRGDRRDDRDNRPNGDRDYRGNQPSDGADNQDEDAGEAVVTSTVPRHDDENQRDTQRDTSRDSQRADSLRVIDADDDGDEASSEEADEVSAQDALPPERDRSERAPRANTARRKPYKPREDRAPRQKDDAAGEPAAETDGVMKTLSRGRRRPAVEEGASTETTD</sequence>
<proteinExistence type="predicted"/>
<dbReference type="Proteomes" id="UP000025061">
    <property type="component" value="Unassembled WGS sequence"/>
</dbReference>
<dbReference type="EMBL" id="ARYI01000001">
    <property type="protein sequence ID" value="KCZ96429.1"/>
    <property type="molecule type" value="Genomic_DNA"/>
</dbReference>
<evidence type="ECO:0000313" key="3">
    <source>
        <dbReference type="EMBL" id="KCZ96429.1"/>
    </source>
</evidence>
<keyword evidence="4" id="KW-1185">Reference proteome</keyword>
<comment type="caution">
    <text evidence="3">The sequence shown here is derived from an EMBL/GenBank/DDBJ whole genome shotgun (WGS) entry which is preliminary data.</text>
</comment>
<feature type="region of interest" description="Disordered" evidence="1">
    <location>
        <begin position="79"/>
        <end position="259"/>
    </location>
</feature>
<dbReference type="InterPro" id="IPR025430">
    <property type="entry name" value="DUF4167"/>
</dbReference>
<feature type="compositionally biased region" description="Acidic residues" evidence="1">
    <location>
        <begin position="169"/>
        <end position="185"/>
    </location>
</feature>
<dbReference type="RefSeq" id="WP_011645659.1">
    <property type="nucleotide sequence ID" value="NZ_ARYI01000001.1"/>
</dbReference>
<feature type="compositionally biased region" description="Low complexity" evidence="1">
    <location>
        <begin position="85"/>
        <end position="96"/>
    </location>
</feature>
<reference evidence="3 4" key="1">
    <citation type="submission" date="2013-04" db="EMBL/GenBank/DDBJ databases">
        <title>Hyphomonas hirschiana VP5 Genome Sequencing.</title>
        <authorList>
            <person name="Lai Q."/>
            <person name="Shao Z."/>
        </authorList>
    </citation>
    <scope>NUCLEOTIDE SEQUENCE [LARGE SCALE GENOMIC DNA]</scope>
    <source>
        <strain evidence="3 4">VP5</strain>
    </source>
</reference>
<dbReference type="PATRIC" id="fig|1280951.3.peg.419"/>
<organism evidence="3 4">
    <name type="scientific">Hyphomonas hirschiana VP5</name>
    <dbReference type="NCBI Taxonomy" id="1280951"/>
    <lineage>
        <taxon>Bacteria</taxon>
        <taxon>Pseudomonadati</taxon>
        <taxon>Pseudomonadota</taxon>
        <taxon>Alphaproteobacteria</taxon>
        <taxon>Hyphomonadales</taxon>
        <taxon>Hyphomonadaceae</taxon>
        <taxon>Hyphomonas</taxon>
    </lineage>
</organism>
<dbReference type="OrthoDB" id="9816310at2"/>
<feature type="domain" description="DUF4167" evidence="2">
    <location>
        <begin position="5"/>
        <end position="80"/>
    </location>
</feature>
<feature type="compositionally biased region" description="Basic and acidic residues" evidence="1">
    <location>
        <begin position="191"/>
        <end position="201"/>
    </location>
</feature>
<feature type="compositionally biased region" description="Basic and acidic residues" evidence="1">
    <location>
        <begin position="212"/>
        <end position="225"/>
    </location>
</feature>
<protein>
    <recommendedName>
        <fullName evidence="2">DUF4167 domain-containing protein</fullName>
    </recommendedName>
</protein>
<feature type="region of interest" description="Disordered" evidence="1">
    <location>
        <begin position="1"/>
        <end position="33"/>
    </location>
</feature>
<accession>A0A059G186</accession>
<evidence type="ECO:0000313" key="4">
    <source>
        <dbReference type="Proteomes" id="UP000025061"/>
    </source>
</evidence>
<feature type="compositionally biased region" description="Basic and acidic residues" evidence="1">
    <location>
        <begin position="140"/>
        <end position="168"/>
    </location>
</feature>
<dbReference type="Pfam" id="PF13763">
    <property type="entry name" value="DUF4167"/>
    <property type="match status" value="1"/>
</dbReference>
<name>A0A059G186_9PROT</name>
<feature type="compositionally biased region" description="Basic residues" evidence="1">
    <location>
        <begin position="1"/>
        <end position="10"/>
    </location>
</feature>
<feature type="compositionally biased region" description="Basic and acidic residues" evidence="1">
    <location>
        <begin position="97"/>
        <end position="115"/>
    </location>
</feature>
<evidence type="ECO:0000259" key="2">
    <source>
        <dbReference type="Pfam" id="PF13763"/>
    </source>
</evidence>
<gene>
    <name evidence="3" type="ORF">HHI_02080</name>
</gene>
<evidence type="ECO:0000256" key="1">
    <source>
        <dbReference type="SAM" id="MobiDB-lite"/>
    </source>
</evidence>
<dbReference type="AlphaFoldDB" id="A0A059G186"/>